<dbReference type="EMBL" id="BPLF01000001">
    <property type="protein sequence ID" value="GIX60604.1"/>
    <property type="molecule type" value="Genomic_DNA"/>
</dbReference>
<sequence length="1572" mass="173043">MASGQAAKRRCTPGARKKLLQTTKEVCAKRLSELTEEELGSYLQTLGWPKALTAAAEAYGGQRNFVVWVLNRMLTQLKKWASFQAGAKHGGDGGATEGEAGESSGQEAGLRRVTVFRTLETRLVAYLVAHTSDINALHAHSHLLVKMATLNSTWRQIGLEELGKREFENECLRALEAPNAEEAVSQYRDAVEAVNELLRAVYYQPPPMDGTPRNGNRVYMALSLNDVAEKLLDGVTTFVLWNHAFQTLKPAQVSKKVATDVGWITCAVAEHLGTMSEILCELLEASSNAKSAYNCAAQTLMGHLLLLRAEYEDFRAHVRLLFKKRGNAVKDSVGEILDQRVTASARSLMRVLTFPLAPKFAAGLKEMLRSQEYVDLLDVDQLGNMDLEDSAVTYSRRFLLNIVAAVHRAEGQAAALQQARGVCIALPEIFEVAVDAMVAQGEEEHDGSFYGAMILALVAPLVIRLARSTRATVETQPESCVPYAALADSVWVFCKLLNVANSKQVLVYSGERSELVAKTNGQAMEFVMQSLVAAYGQVEKARNRKVLMGAAQEEERAMRLQIKRTHAEHPEQAAVVAVIQTIPRLWDALLLLASLSLEYADENMQQILHLLSRDYAFHNNDHYEEEAFAVLIKPKVQPRGGETSRKSEVFAASLVSMYSHANDMTALVDHMGEFVEGGGEASKERLFMAHPSAIQAFHSSSAESSPSQIPIVIRHFVGWLSKKRARAFMQYPLMCYLRGIELSSTLVERTSDAFEELLEAVPLEPSPQGVLMALHLLLTIRKIKAWSSVDRATGRWDTHLKRLYGYLGELKEAVGVDCSLAIWTALFWFAYHFTLLIRDQPGAYGSMREGINGVVVKLGQAVRAKTGDQSFMTAVNALLAENAHVFDEVESYTAVIKAVSAALTGFEKNERLLDDFKGTIEVLSRGRKLINEVFDLDFVHNILAVSLDQGSTASLRLKAVGIVRQVLENSAAICRHEGFARVLHTLAAVMRQVAAGGDVGRAELMEAVVGLTNFILRREEQLGIQTCALALVRDCIGSVEQGQGGDILRALNSVKGAVDLTQLDALQRSLAVIQQVANVHTFVMVKMAGEAFTKFVELGADSQSRRGLVDEYLAIVVPTVLTEEAPQEGGSHEPLDEGTSAPSKERLVDAALFANIVKNLEEKSRASVHVDLPRVVYKLSLSEVLVEMGKAMASNNPTSEAQLLYLSSVLYGMAASGKADQKEGVLETVATMHTHVRALQHIRADVLEAAYEALLEAVYRVISNTPTKEIQEHAVHALFFLACAQHAIYFKRRGSLGYGGTQLEIFRALCGCQVEKLAEVVEGIFDNADLKQTWNSFTAQLESIYQQAEAQDAPHDWMFRAGALEVLILVMDRSHLKTLYSVRGPGKKRLLGVFDALLSIHTKHMERLADDAAKRQSAETMHWLVLNYLINTAISIKIFVFTRFQVHKQMQATHGAVSEHLLDLARLGVRFLKVCRADGLDDAVFEQIATNVYLALYNCIRTGRGGRGVVDGACSGGDEQRAGREAREALDAARARGGLHYHSVRRAHGGRRRRHVRVRGAVDGPTLGRPAR</sequence>
<dbReference type="Proteomes" id="UP001497744">
    <property type="component" value="Unassembled WGS sequence"/>
</dbReference>
<gene>
    <name evidence="2" type="ORF">BcabD6B2_00390</name>
</gene>
<comment type="caution">
    <text evidence="2">The sequence shown here is derived from an EMBL/GenBank/DDBJ whole genome shotgun (WGS) entry which is preliminary data.</text>
</comment>
<evidence type="ECO:0000313" key="2">
    <source>
        <dbReference type="EMBL" id="GIX60604.1"/>
    </source>
</evidence>
<evidence type="ECO:0000256" key="1">
    <source>
        <dbReference type="SAM" id="MobiDB-lite"/>
    </source>
</evidence>
<reference evidence="2 3" key="1">
    <citation type="submission" date="2021-06" db="EMBL/GenBank/DDBJ databases">
        <title>Genome sequence of Babesia caballi.</title>
        <authorList>
            <person name="Yamagishi J."/>
            <person name="Kidaka T."/>
            <person name="Ochi A."/>
        </authorList>
    </citation>
    <scope>NUCLEOTIDE SEQUENCE [LARGE SCALE GENOMIC DNA]</scope>
    <source>
        <strain evidence="2">USDA-D6B2</strain>
    </source>
</reference>
<proteinExistence type="predicted"/>
<keyword evidence="3" id="KW-1185">Reference proteome</keyword>
<feature type="region of interest" description="Disordered" evidence="1">
    <location>
        <begin position="1550"/>
        <end position="1572"/>
    </location>
</feature>
<accession>A0AAV4LLD7</accession>
<organism evidence="2 3">
    <name type="scientific">Babesia caballi</name>
    <dbReference type="NCBI Taxonomy" id="5871"/>
    <lineage>
        <taxon>Eukaryota</taxon>
        <taxon>Sar</taxon>
        <taxon>Alveolata</taxon>
        <taxon>Apicomplexa</taxon>
        <taxon>Aconoidasida</taxon>
        <taxon>Piroplasmida</taxon>
        <taxon>Babesiidae</taxon>
        <taxon>Babesia</taxon>
    </lineage>
</organism>
<evidence type="ECO:0000313" key="3">
    <source>
        <dbReference type="Proteomes" id="UP001497744"/>
    </source>
</evidence>
<protein>
    <submittedName>
        <fullName evidence="2">Gamma-crystallin N</fullName>
    </submittedName>
</protein>
<dbReference type="GeneID" id="94192087"/>
<dbReference type="RefSeq" id="XP_067712675.1">
    <property type="nucleotide sequence ID" value="XM_067856574.1"/>
</dbReference>
<name>A0AAV4LLD7_BABCB</name>